<sequence length="109" mass="12637">MFCCCVMEFEGSWKKLLPLVEFAYNKNYHSNIKMASSEDLVIKDYLKATSNKKKPYAGLRRKDIEFQIGDKVFSKVSHWKKSMQLGRKGKLSPRLIGLYEVLERIGPMA</sequence>
<keyword evidence="3" id="KW-1185">Reference proteome</keyword>
<proteinExistence type="predicted"/>
<keyword evidence="2" id="KW-0695">RNA-directed DNA polymerase</keyword>
<evidence type="ECO:0000259" key="1">
    <source>
        <dbReference type="Pfam" id="PF24626"/>
    </source>
</evidence>
<name>A0A5B6VM76_9ROSI</name>
<dbReference type="OrthoDB" id="1738613at2759"/>
<organism evidence="2 3">
    <name type="scientific">Gossypium australe</name>
    <dbReference type="NCBI Taxonomy" id="47621"/>
    <lineage>
        <taxon>Eukaryota</taxon>
        <taxon>Viridiplantae</taxon>
        <taxon>Streptophyta</taxon>
        <taxon>Embryophyta</taxon>
        <taxon>Tracheophyta</taxon>
        <taxon>Spermatophyta</taxon>
        <taxon>Magnoliopsida</taxon>
        <taxon>eudicotyledons</taxon>
        <taxon>Gunneridae</taxon>
        <taxon>Pentapetalae</taxon>
        <taxon>rosids</taxon>
        <taxon>malvids</taxon>
        <taxon>Malvales</taxon>
        <taxon>Malvaceae</taxon>
        <taxon>Malvoideae</taxon>
        <taxon>Gossypium</taxon>
    </lineage>
</organism>
<accession>A0A5B6VM76</accession>
<dbReference type="Pfam" id="PF24626">
    <property type="entry name" value="SH3_Tf2-1"/>
    <property type="match status" value="1"/>
</dbReference>
<dbReference type="InterPro" id="IPR056924">
    <property type="entry name" value="SH3_Tf2-1"/>
</dbReference>
<comment type="caution">
    <text evidence="2">The sequence shown here is derived from an EMBL/GenBank/DDBJ whole genome shotgun (WGS) entry which is preliminary data.</text>
</comment>
<keyword evidence="2" id="KW-0548">Nucleotidyltransferase</keyword>
<dbReference type="PANTHER" id="PTHR46148:SF44">
    <property type="entry name" value="GAG-POL POLYPROTEIN"/>
    <property type="match status" value="1"/>
</dbReference>
<dbReference type="EMBL" id="SMMG02000006">
    <property type="protein sequence ID" value="KAA3470175.1"/>
    <property type="molecule type" value="Genomic_DNA"/>
</dbReference>
<feature type="domain" description="Tf2-1-like SH3-like" evidence="1">
    <location>
        <begin position="69"/>
        <end position="109"/>
    </location>
</feature>
<reference evidence="3" key="1">
    <citation type="journal article" date="2019" name="Plant Biotechnol. J.">
        <title>Genome sequencing of the Australian wild diploid species Gossypium australe highlights disease resistance and delayed gland morphogenesis.</title>
        <authorList>
            <person name="Cai Y."/>
            <person name="Cai X."/>
            <person name="Wang Q."/>
            <person name="Wang P."/>
            <person name="Zhang Y."/>
            <person name="Cai C."/>
            <person name="Xu Y."/>
            <person name="Wang K."/>
            <person name="Zhou Z."/>
            <person name="Wang C."/>
            <person name="Geng S."/>
            <person name="Li B."/>
            <person name="Dong Q."/>
            <person name="Hou Y."/>
            <person name="Wang H."/>
            <person name="Ai P."/>
            <person name="Liu Z."/>
            <person name="Yi F."/>
            <person name="Sun M."/>
            <person name="An G."/>
            <person name="Cheng J."/>
            <person name="Zhang Y."/>
            <person name="Shi Q."/>
            <person name="Xie Y."/>
            <person name="Shi X."/>
            <person name="Chang Y."/>
            <person name="Huang F."/>
            <person name="Chen Y."/>
            <person name="Hong S."/>
            <person name="Mi L."/>
            <person name="Sun Q."/>
            <person name="Zhang L."/>
            <person name="Zhou B."/>
            <person name="Peng R."/>
            <person name="Zhang X."/>
            <person name="Liu F."/>
        </authorList>
    </citation>
    <scope>NUCLEOTIDE SEQUENCE [LARGE SCALE GENOMIC DNA]</scope>
    <source>
        <strain evidence="3">cv. PA1801</strain>
    </source>
</reference>
<keyword evidence="2" id="KW-0808">Transferase</keyword>
<evidence type="ECO:0000313" key="3">
    <source>
        <dbReference type="Proteomes" id="UP000325315"/>
    </source>
</evidence>
<dbReference type="GO" id="GO:0003964">
    <property type="term" value="F:RNA-directed DNA polymerase activity"/>
    <property type="evidence" value="ECO:0007669"/>
    <property type="project" value="UniProtKB-KW"/>
</dbReference>
<dbReference type="AlphaFoldDB" id="A0A5B6VM76"/>
<dbReference type="Proteomes" id="UP000325315">
    <property type="component" value="Unassembled WGS sequence"/>
</dbReference>
<protein>
    <submittedName>
        <fullName evidence="2">Reverse transcriptase</fullName>
    </submittedName>
</protein>
<evidence type="ECO:0000313" key="2">
    <source>
        <dbReference type="EMBL" id="KAA3470175.1"/>
    </source>
</evidence>
<dbReference type="PANTHER" id="PTHR46148">
    <property type="entry name" value="CHROMO DOMAIN-CONTAINING PROTEIN"/>
    <property type="match status" value="1"/>
</dbReference>
<gene>
    <name evidence="2" type="ORF">EPI10_015905</name>
</gene>